<dbReference type="Proteomes" id="UP000003340">
    <property type="component" value="Unassembled WGS sequence"/>
</dbReference>
<name>C0E8M0_9FIRM</name>
<dbReference type="eggNOG" id="COG2163">
    <property type="taxonomic scope" value="Bacteria"/>
</dbReference>
<sequence>MQIIQGMIVKSNAGHDKERFYLVVRLENGFAYIADGKRRKLERPKRKNLSHLSSTKRIVDISLYDTDRKLRRLLWEFNYPDQPVQN</sequence>
<dbReference type="HOGENOM" id="CLU_168121_2_1_9"/>
<evidence type="ECO:0000256" key="1">
    <source>
        <dbReference type="ARBA" id="ARBA00022980"/>
    </source>
</evidence>
<keyword evidence="2" id="KW-0687">Ribonucleoprotein</keyword>
<gene>
    <name evidence="3" type="ORF">CLOSTMETH_00165</name>
</gene>
<reference evidence="3 4" key="1">
    <citation type="submission" date="2009-01" db="EMBL/GenBank/DDBJ databases">
        <authorList>
            <person name="Fulton L."/>
            <person name="Clifton S."/>
            <person name="Fulton B."/>
            <person name="Xu J."/>
            <person name="Minx P."/>
            <person name="Pepin K.H."/>
            <person name="Johnson M."/>
            <person name="Bhonagiri V."/>
            <person name="Nash W.E."/>
            <person name="Mardis E.R."/>
            <person name="Wilson R.K."/>
        </authorList>
    </citation>
    <scope>NUCLEOTIDE SEQUENCE [LARGE SCALE GENOMIC DNA]</scope>
    <source>
        <strain evidence="3 4">DSM 5476</strain>
    </source>
</reference>
<dbReference type="InterPro" id="IPR041985">
    <property type="entry name" value="Ribosomal_eL14_KOW"/>
</dbReference>
<reference evidence="3 4" key="2">
    <citation type="submission" date="2009-02" db="EMBL/GenBank/DDBJ databases">
        <title>Draft genome sequence of Clostridium methylpentosum (DSM 5476).</title>
        <authorList>
            <person name="Sudarsanam P."/>
            <person name="Ley R."/>
            <person name="Guruge J."/>
            <person name="Turnbaugh P.J."/>
            <person name="Mahowald M."/>
            <person name="Liep D."/>
            <person name="Gordon J."/>
        </authorList>
    </citation>
    <scope>NUCLEOTIDE SEQUENCE [LARGE SCALE GENOMIC DNA]</scope>
    <source>
        <strain evidence="3 4">DSM 5476</strain>
    </source>
</reference>
<dbReference type="AlphaFoldDB" id="C0E8M0"/>
<dbReference type="STRING" id="537013.CLOSTMETH_00165"/>
<proteinExistence type="predicted"/>
<dbReference type="SUPFAM" id="SSF50104">
    <property type="entry name" value="Translation proteins SH3-like domain"/>
    <property type="match status" value="1"/>
</dbReference>
<dbReference type="CDD" id="cd06088">
    <property type="entry name" value="KOW_RPL14"/>
    <property type="match status" value="1"/>
</dbReference>
<protein>
    <recommendedName>
        <fullName evidence="5">RNA-binding protein</fullName>
    </recommendedName>
</protein>
<evidence type="ECO:0008006" key="5">
    <source>
        <dbReference type="Google" id="ProtNLM"/>
    </source>
</evidence>
<dbReference type="InterPro" id="IPR008991">
    <property type="entry name" value="Translation_prot_SH3-like_sf"/>
</dbReference>
<dbReference type="EMBL" id="ACEC01000008">
    <property type="protein sequence ID" value="EEG32146.1"/>
    <property type="molecule type" value="Genomic_DNA"/>
</dbReference>
<accession>C0E8M0</accession>
<evidence type="ECO:0000313" key="3">
    <source>
        <dbReference type="EMBL" id="EEG32146.1"/>
    </source>
</evidence>
<keyword evidence="1" id="KW-0689">Ribosomal protein</keyword>
<organism evidence="3 4">
    <name type="scientific">[Clostridium] methylpentosum DSM 5476</name>
    <dbReference type="NCBI Taxonomy" id="537013"/>
    <lineage>
        <taxon>Bacteria</taxon>
        <taxon>Bacillati</taxon>
        <taxon>Bacillota</taxon>
        <taxon>Clostridia</taxon>
        <taxon>Eubacteriales</taxon>
        <taxon>Oscillospiraceae</taxon>
        <taxon>Oscillospiraceae incertae sedis</taxon>
    </lineage>
</organism>
<evidence type="ECO:0000256" key="2">
    <source>
        <dbReference type="ARBA" id="ARBA00023274"/>
    </source>
</evidence>
<keyword evidence="4" id="KW-1185">Reference proteome</keyword>
<dbReference type="GO" id="GO:1990904">
    <property type="term" value="C:ribonucleoprotein complex"/>
    <property type="evidence" value="ECO:0007669"/>
    <property type="project" value="UniProtKB-KW"/>
</dbReference>
<dbReference type="GO" id="GO:0005840">
    <property type="term" value="C:ribosome"/>
    <property type="evidence" value="ECO:0007669"/>
    <property type="project" value="UniProtKB-KW"/>
</dbReference>
<evidence type="ECO:0000313" key="4">
    <source>
        <dbReference type="Proteomes" id="UP000003340"/>
    </source>
</evidence>
<comment type="caution">
    <text evidence="3">The sequence shown here is derived from an EMBL/GenBank/DDBJ whole genome shotgun (WGS) entry which is preliminary data.</text>
</comment>